<name>A0ABD3PXI9_9STRA</name>
<dbReference type="InterPro" id="IPR032675">
    <property type="entry name" value="LRR_dom_sf"/>
</dbReference>
<evidence type="ECO:0008006" key="4">
    <source>
        <dbReference type="Google" id="ProtNLM"/>
    </source>
</evidence>
<dbReference type="PANTHER" id="PTHR13318">
    <property type="entry name" value="PARTNER OF PAIRED, ISOFORM B-RELATED"/>
    <property type="match status" value="1"/>
</dbReference>
<dbReference type="InterPro" id="IPR006553">
    <property type="entry name" value="Leu-rich_rpt_Cys-con_subtyp"/>
</dbReference>
<comment type="caution">
    <text evidence="2">The sequence shown here is derived from an EMBL/GenBank/DDBJ whole genome shotgun (WGS) entry which is preliminary data.</text>
</comment>
<keyword evidence="3" id="KW-1185">Reference proteome</keyword>
<feature type="compositionally biased region" description="Low complexity" evidence="1">
    <location>
        <begin position="33"/>
        <end position="45"/>
    </location>
</feature>
<dbReference type="Proteomes" id="UP001516023">
    <property type="component" value="Unassembled WGS sequence"/>
</dbReference>
<protein>
    <recommendedName>
        <fullName evidence="4">RNI-like protein</fullName>
    </recommendedName>
</protein>
<organism evidence="2 3">
    <name type="scientific">Cyclotella cryptica</name>
    <dbReference type="NCBI Taxonomy" id="29204"/>
    <lineage>
        <taxon>Eukaryota</taxon>
        <taxon>Sar</taxon>
        <taxon>Stramenopiles</taxon>
        <taxon>Ochrophyta</taxon>
        <taxon>Bacillariophyta</taxon>
        <taxon>Coscinodiscophyceae</taxon>
        <taxon>Thalassiosirophycidae</taxon>
        <taxon>Stephanodiscales</taxon>
        <taxon>Stephanodiscaceae</taxon>
        <taxon>Cyclotella</taxon>
    </lineage>
</organism>
<feature type="compositionally biased region" description="Polar residues" evidence="1">
    <location>
        <begin position="49"/>
        <end position="60"/>
    </location>
</feature>
<evidence type="ECO:0000313" key="3">
    <source>
        <dbReference type="Proteomes" id="UP001516023"/>
    </source>
</evidence>
<sequence length="510" mass="54125">MREIAPLQTLALRYVGPSTCNPELTFGGGAVKASSATNDSNSSTDATKENSAQGSSQNKPNEPDLDDDDDDASTTQKCPPPPQTPTLTSRLLRSLRELKRPRRPYTGAGRSNANDVDLSHPWILALEPPHHDDNNNGNDVPPSLCIQHGNHAVDCLQLFIDALVESGRAGDNRLGVHSFREWVVAVIGPDAAHDVFRRSGGVDGEGLPSKKRQRLLSSSFYNNDDGETVLPLGSLSLHNYSAASNRTFRSMEMANVGVCLGTLDLTGVHGLTDTILSDVLCAGSFPRIRRLSIKNCRKVTGAGVASLVGLSELTALDVGGCFNIRPRDVVSMVRAHPGTKGGTLDEIYASGLGWTDVDLEALIDATCKHLRGLGVGFSPYISGPGLILTMSKVANTLERLAVPFCEGMDDAAASALGKNLPKLAVLDIRGTKVTSLTGMMDGRVASGAIPPIDESSGVEAAEDRGSKGHLFVLARYSGISKNSLEETMRLHQRVLTCVLDGGGTGEGIRR</sequence>
<gene>
    <name evidence="2" type="ORF">HJC23_008434</name>
</gene>
<evidence type="ECO:0000256" key="1">
    <source>
        <dbReference type="SAM" id="MobiDB-lite"/>
    </source>
</evidence>
<dbReference type="AlphaFoldDB" id="A0ABD3PXI9"/>
<feature type="compositionally biased region" description="Acidic residues" evidence="1">
    <location>
        <begin position="63"/>
        <end position="72"/>
    </location>
</feature>
<dbReference type="Gene3D" id="3.80.10.10">
    <property type="entry name" value="Ribonuclease Inhibitor"/>
    <property type="match status" value="2"/>
</dbReference>
<reference evidence="2 3" key="1">
    <citation type="journal article" date="2020" name="G3 (Bethesda)">
        <title>Improved Reference Genome for Cyclotella cryptica CCMP332, a Model for Cell Wall Morphogenesis, Salinity Adaptation, and Lipid Production in Diatoms (Bacillariophyta).</title>
        <authorList>
            <person name="Roberts W.R."/>
            <person name="Downey K.M."/>
            <person name="Ruck E.C."/>
            <person name="Traller J.C."/>
            <person name="Alverson A.J."/>
        </authorList>
    </citation>
    <scope>NUCLEOTIDE SEQUENCE [LARGE SCALE GENOMIC DNA]</scope>
    <source>
        <strain evidence="2 3">CCMP332</strain>
    </source>
</reference>
<feature type="region of interest" description="Disordered" evidence="1">
    <location>
        <begin position="24"/>
        <end position="90"/>
    </location>
</feature>
<dbReference type="EMBL" id="JABMIG020000101">
    <property type="protein sequence ID" value="KAL3792512.1"/>
    <property type="molecule type" value="Genomic_DNA"/>
</dbReference>
<accession>A0ABD3PXI9</accession>
<dbReference type="SUPFAM" id="SSF52047">
    <property type="entry name" value="RNI-like"/>
    <property type="match status" value="1"/>
</dbReference>
<proteinExistence type="predicted"/>
<dbReference type="SMART" id="SM00367">
    <property type="entry name" value="LRR_CC"/>
    <property type="match status" value="3"/>
</dbReference>
<evidence type="ECO:0000313" key="2">
    <source>
        <dbReference type="EMBL" id="KAL3792512.1"/>
    </source>
</evidence>